<dbReference type="SUPFAM" id="SSF88659">
    <property type="entry name" value="Sigma3 and sigma4 domains of RNA polymerase sigma factors"/>
    <property type="match status" value="1"/>
</dbReference>
<dbReference type="Pfam" id="PF08281">
    <property type="entry name" value="Sigma70_r4_2"/>
    <property type="match status" value="1"/>
</dbReference>
<dbReference type="InterPro" id="IPR036388">
    <property type="entry name" value="WH-like_DNA-bd_sf"/>
</dbReference>
<name>A0A918E0S2_9ACTN</name>
<dbReference type="InterPro" id="IPR039425">
    <property type="entry name" value="RNA_pol_sigma-70-like"/>
</dbReference>
<evidence type="ECO:0000259" key="7">
    <source>
        <dbReference type="Pfam" id="PF08281"/>
    </source>
</evidence>
<sequence>MGPYRAALPGDGGRAVNEEGHGSGSRTSPPPLRSRRLALTFEAFHDTYHRGWLRFAHLQVGDADAARTVVDLLCAQLAGGWSHALKQGNVQFYAWALLKEHIAARLEERNHRVALVETAAFASAVTRMLDVTEDRFAVLECGICLYGAIARLPERQYDAVVLRFVLGYPEAEAAALLGVKASTVRSTVSFAKRRMAKDLDIAWETQIGG</sequence>
<reference evidence="8" key="2">
    <citation type="submission" date="2020-09" db="EMBL/GenBank/DDBJ databases">
        <authorList>
            <person name="Sun Q."/>
            <person name="Zhou Y."/>
        </authorList>
    </citation>
    <scope>NUCLEOTIDE SEQUENCE</scope>
    <source>
        <strain evidence="8">CGMCC 4.7201</strain>
    </source>
</reference>
<keyword evidence="5" id="KW-0804">Transcription</keyword>
<reference evidence="8" key="1">
    <citation type="journal article" date="2014" name="Int. J. Syst. Evol. Microbiol.">
        <title>Complete genome sequence of Corynebacterium casei LMG S-19264T (=DSM 44701T), isolated from a smear-ripened cheese.</title>
        <authorList>
            <consortium name="US DOE Joint Genome Institute (JGI-PGF)"/>
            <person name="Walter F."/>
            <person name="Albersmeier A."/>
            <person name="Kalinowski J."/>
            <person name="Ruckert C."/>
        </authorList>
    </citation>
    <scope>NUCLEOTIDE SEQUENCE</scope>
    <source>
        <strain evidence="8">CGMCC 4.7201</strain>
    </source>
</reference>
<keyword evidence="2" id="KW-0805">Transcription regulation</keyword>
<evidence type="ECO:0000256" key="4">
    <source>
        <dbReference type="ARBA" id="ARBA00023125"/>
    </source>
</evidence>
<keyword evidence="9" id="KW-1185">Reference proteome</keyword>
<evidence type="ECO:0000256" key="3">
    <source>
        <dbReference type="ARBA" id="ARBA00023082"/>
    </source>
</evidence>
<gene>
    <name evidence="8" type="ORF">GCM10012280_48010</name>
</gene>
<feature type="region of interest" description="Disordered" evidence="6">
    <location>
        <begin position="1"/>
        <end position="32"/>
    </location>
</feature>
<comment type="caution">
    <text evidence="8">The sequence shown here is derived from an EMBL/GenBank/DDBJ whole genome shotgun (WGS) entry which is preliminary data.</text>
</comment>
<keyword evidence="3" id="KW-0731">Sigma factor</keyword>
<evidence type="ECO:0000256" key="5">
    <source>
        <dbReference type="ARBA" id="ARBA00023163"/>
    </source>
</evidence>
<accession>A0A918E0S2</accession>
<dbReference type="Proteomes" id="UP000641932">
    <property type="component" value="Unassembled WGS sequence"/>
</dbReference>
<dbReference type="PANTHER" id="PTHR43133:SF8">
    <property type="entry name" value="RNA POLYMERASE SIGMA FACTOR HI_1459-RELATED"/>
    <property type="match status" value="1"/>
</dbReference>
<dbReference type="CDD" id="cd06171">
    <property type="entry name" value="Sigma70_r4"/>
    <property type="match status" value="1"/>
</dbReference>
<dbReference type="InterPro" id="IPR013324">
    <property type="entry name" value="RNA_pol_sigma_r3/r4-like"/>
</dbReference>
<evidence type="ECO:0000313" key="9">
    <source>
        <dbReference type="Proteomes" id="UP000641932"/>
    </source>
</evidence>
<dbReference type="AlphaFoldDB" id="A0A918E0S2"/>
<feature type="domain" description="RNA polymerase sigma factor 70 region 4 type 2" evidence="7">
    <location>
        <begin position="144"/>
        <end position="195"/>
    </location>
</feature>
<evidence type="ECO:0000256" key="2">
    <source>
        <dbReference type="ARBA" id="ARBA00023015"/>
    </source>
</evidence>
<dbReference type="GO" id="GO:0016987">
    <property type="term" value="F:sigma factor activity"/>
    <property type="evidence" value="ECO:0007669"/>
    <property type="project" value="UniProtKB-KW"/>
</dbReference>
<protein>
    <recommendedName>
        <fullName evidence="7">RNA polymerase sigma factor 70 region 4 type 2 domain-containing protein</fullName>
    </recommendedName>
</protein>
<evidence type="ECO:0000313" key="8">
    <source>
        <dbReference type="EMBL" id="GGO94057.1"/>
    </source>
</evidence>
<keyword evidence="4" id="KW-0238">DNA-binding</keyword>
<dbReference type="PANTHER" id="PTHR43133">
    <property type="entry name" value="RNA POLYMERASE ECF-TYPE SIGMA FACTO"/>
    <property type="match status" value="1"/>
</dbReference>
<organism evidence="8 9">
    <name type="scientific">Wenjunlia tyrosinilytica</name>
    <dbReference type="NCBI Taxonomy" id="1544741"/>
    <lineage>
        <taxon>Bacteria</taxon>
        <taxon>Bacillati</taxon>
        <taxon>Actinomycetota</taxon>
        <taxon>Actinomycetes</taxon>
        <taxon>Kitasatosporales</taxon>
        <taxon>Streptomycetaceae</taxon>
        <taxon>Wenjunlia</taxon>
    </lineage>
</organism>
<dbReference type="GO" id="GO:0006352">
    <property type="term" value="P:DNA-templated transcription initiation"/>
    <property type="evidence" value="ECO:0007669"/>
    <property type="project" value="InterPro"/>
</dbReference>
<dbReference type="EMBL" id="BMMS01000022">
    <property type="protein sequence ID" value="GGO94057.1"/>
    <property type="molecule type" value="Genomic_DNA"/>
</dbReference>
<comment type="similarity">
    <text evidence="1">Belongs to the sigma-70 factor family. ECF subfamily.</text>
</comment>
<evidence type="ECO:0000256" key="6">
    <source>
        <dbReference type="SAM" id="MobiDB-lite"/>
    </source>
</evidence>
<dbReference type="InterPro" id="IPR013249">
    <property type="entry name" value="RNA_pol_sigma70_r4_t2"/>
</dbReference>
<dbReference type="GO" id="GO:0003677">
    <property type="term" value="F:DNA binding"/>
    <property type="evidence" value="ECO:0007669"/>
    <property type="project" value="UniProtKB-KW"/>
</dbReference>
<evidence type="ECO:0000256" key="1">
    <source>
        <dbReference type="ARBA" id="ARBA00010641"/>
    </source>
</evidence>
<proteinExistence type="inferred from homology"/>
<dbReference type="Gene3D" id="1.10.10.10">
    <property type="entry name" value="Winged helix-like DNA-binding domain superfamily/Winged helix DNA-binding domain"/>
    <property type="match status" value="1"/>
</dbReference>